<proteinExistence type="inferred from homology"/>
<evidence type="ECO:0000256" key="3">
    <source>
        <dbReference type="ARBA" id="ARBA00022729"/>
    </source>
</evidence>
<feature type="coiled-coil region" evidence="6">
    <location>
        <begin position="158"/>
        <end position="185"/>
    </location>
</feature>
<evidence type="ECO:0000256" key="1">
    <source>
        <dbReference type="ARBA" id="ARBA00007074"/>
    </source>
</evidence>
<dbReference type="InterPro" id="IPR000064">
    <property type="entry name" value="NLP_P60_dom"/>
</dbReference>
<name>A0AB37ZZW4_9LACT</name>
<evidence type="ECO:0000256" key="6">
    <source>
        <dbReference type="SAM" id="Coils"/>
    </source>
</evidence>
<keyword evidence="10" id="KW-1185">Reference proteome</keyword>
<dbReference type="Pfam" id="PF00877">
    <property type="entry name" value="NLPC_P60"/>
    <property type="match status" value="1"/>
</dbReference>
<keyword evidence="6" id="KW-0175">Coiled coil</keyword>
<dbReference type="InterPro" id="IPR038765">
    <property type="entry name" value="Papain-like_cys_pep_sf"/>
</dbReference>
<dbReference type="GO" id="GO:0008234">
    <property type="term" value="F:cysteine-type peptidase activity"/>
    <property type="evidence" value="ECO:0007669"/>
    <property type="project" value="UniProtKB-KW"/>
</dbReference>
<dbReference type="Gene3D" id="6.10.250.3150">
    <property type="match status" value="1"/>
</dbReference>
<comment type="similarity">
    <text evidence="1">Belongs to the peptidase C40 family.</text>
</comment>
<reference evidence="9 10" key="1">
    <citation type="submission" date="2016-10" db="EMBL/GenBank/DDBJ databases">
        <authorList>
            <person name="Varghese N."/>
            <person name="Submissions S."/>
        </authorList>
    </citation>
    <scope>NUCLEOTIDE SEQUENCE [LARGE SCALE GENOMIC DNA]</scope>
    <source>
        <strain evidence="9 10">DSM 14526</strain>
    </source>
</reference>
<feature type="coiled-coil region" evidence="6">
    <location>
        <begin position="27"/>
        <end position="110"/>
    </location>
</feature>
<dbReference type="AlphaFoldDB" id="A0AB37ZZW4"/>
<dbReference type="InterPro" id="IPR051202">
    <property type="entry name" value="Peptidase_C40"/>
</dbReference>
<evidence type="ECO:0000256" key="2">
    <source>
        <dbReference type="ARBA" id="ARBA00022670"/>
    </source>
</evidence>
<evidence type="ECO:0000313" key="9">
    <source>
        <dbReference type="EMBL" id="SEA26338.1"/>
    </source>
</evidence>
<evidence type="ECO:0000256" key="7">
    <source>
        <dbReference type="SAM" id="SignalP"/>
    </source>
</evidence>
<evidence type="ECO:0000256" key="4">
    <source>
        <dbReference type="ARBA" id="ARBA00022801"/>
    </source>
</evidence>
<keyword evidence="5" id="KW-0788">Thiol protease</keyword>
<dbReference type="InterPro" id="IPR057309">
    <property type="entry name" value="PcsB_CC"/>
</dbReference>
<dbReference type="GO" id="GO:0006508">
    <property type="term" value="P:proteolysis"/>
    <property type="evidence" value="ECO:0007669"/>
    <property type="project" value="UniProtKB-KW"/>
</dbReference>
<dbReference type="PANTHER" id="PTHR47053">
    <property type="entry name" value="MUREIN DD-ENDOPEPTIDASE MEPH-RELATED"/>
    <property type="match status" value="1"/>
</dbReference>
<protein>
    <submittedName>
        <fullName evidence="9">N-terminal domain of peptidoglycan hydrolase CwlO-containing protein</fullName>
    </submittedName>
</protein>
<comment type="caution">
    <text evidence="9">The sequence shown here is derived from an EMBL/GenBank/DDBJ whole genome shotgun (WGS) entry which is preliminary data.</text>
</comment>
<keyword evidence="2" id="KW-0645">Protease</keyword>
<dbReference type="EMBL" id="FNQH01000002">
    <property type="protein sequence ID" value="SEA26338.1"/>
    <property type="molecule type" value="Genomic_DNA"/>
</dbReference>
<evidence type="ECO:0000313" key="10">
    <source>
        <dbReference type="Proteomes" id="UP000199042"/>
    </source>
</evidence>
<gene>
    <name evidence="9" type="ORF">SAMN04488525_102429</name>
</gene>
<feature type="domain" description="NlpC/P60" evidence="8">
    <location>
        <begin position="322"/>
        <end position="441"/>
    </location>
</feature>
<dbReference type="Pfam" id="PF24568">
    <property type="entry name" value="CC_PcsB"/>
    <property type="match status" value="1"/>
</dbReference>
<evidence type="ECO:0000259" key="8">
    <source>
        <dbReference type="PROSITE" id="PS51935"/>
    </source>
</evidence>
<feature type="signal peptide" evidence="7">
    <location>
        <begin position="1"/>
        <end position="27"/>
    </location>
</feature>
<dbReference type="PROSITE" id="PS51935">
    <property type="entry name" value="NLPC_P60"/>
    <property type="match status" value="1"/>
</dbReference>
<feature type="chain" id="PRO_5044324848" evidence="7">
    <location>
        <begin position="28"/>
        <end position="441"/>
    </location>
</feature>
<sequence length="441" mass="45975">MKKKLVAIALAGTILATSIVTPFTAQADEILTKIQQQETKISELDSKQSTATENLSAITAEVDAAEKRAETLLANRVKTQDEIVVLQEDIAELQVVIAQREEQLDEQARSVQVNGSNENYLNFIVASESFTDLVSRIDVVSKMVSANKELVEKQVADQKAVEDKKNKTEDNLNEINAMAMELEQLKGDLQVKRIEQESAVAALAAEKATAESDREMFLAQKEEADQRAAAEAASIAAAEAAAATVAAAVAQASSEESSSVDIASSAVASSESAPTASSAPAQTAVSTPVIESAPVVSAPVAAAPVVSAPVVAAPVVTAPALSAPTGDVVSIAAQYIGVPYVWGGKTPSGFDCSGFTSYVFRQAYGIEIGGYTVPQENSGTQIAVSAAQAGDLIFWGSRGATYHVAIYVGGGQYIHAPAPGQTVTYSSYNLSGASFAVRVAR</sequence>
<keyword evidence="3 7" id="KW-0732">Signal</keyword>
<dbReference type="Proteomes" id="UP000199042">
    <property type="component" value="Unassembled WGS sequence"/>
</dbReference>
<evidence type="ECO:0000256" key="5">
    <source>
        <dbReference type="ARBA" id="ARBA00022807"/>
    </source>
</evidence>
<dbReference type="SUPFAM" id="SSF54001">
    <property type="entry name" value="Cysteine proteinases"/>
    <property type="match status" value="1"/>
</dbReference>
<accession>A0AB37ZZW4</accession>
<dbReference type="PANTHER" id="PTHR47053:SF1">
    <property type="entry name" value="MUREIN DD-ENDOPEPTIDASE MEPH-RELATED"/>
    <property type="match status" value="1"/>
</dbReference>
<dbReference type="RefSeq" id="WP_086987290.1">
    <property type="nucleotide sequence ID" value="NZ_FJNA01000003.1"/>
</dbReference>
<keyword evidence="4 9" id="KW-0378">Hydrolase</keyword>
<dbReference type="Gene3D" id="3.90.1720.10">
    <property type="entry name" value="endopeptidase domain like (from Nostoc punctiforme)"/>
    <property type="match status" value="1"/>
</dbReference>
<organism evidence="9 10">
    <name type="scientific">Trichococcus collinsii</name>
    <dbReference type="NCBI Taxonomy" id="157076"/>
    <lineage>
        <taxon>Bacteria</taxon>
        <taxon>Bacillati</taxon>
        <taxon>Bacillota</taxon>
        <taxon>Bacilli</taxon>
        <taxon>Lactobacillales</taxon>
        <taxon>Carnobacteriaceae</taxon>
        <taxon>Trichococcus</taxon>
    </lineage>
</organism>